<evidence type="ECO:0000256" key="1">
    <source>
        <dbReference type="ARBA" id="ARBA00004442"/>
    </source>
</evidence>
<feature type="domain" description="RagB/SusD" evidence="6">
    <location>
        <begin position="310"/>
        <end position="465"/>
    </location>
</feature>
<dbReference type="InterPro" id="IPR011990">
    <property type="entry name" value="TPR-like_helical_dom_sf"/>
</dbReference>
<comment type="similarity">
    <text evidence="2">Belongs to the SusD family.</text>
</comment>
<dbReference type="RefSeq" id="WP_093244385.1">
    <property type="nucleotide sequence ID" value="NZ_FNQF01000007.1"/>
</dbReference>
<keyword evidence="5" id="KW-0998">Cell outer membrane</keyword>
<sequence length="465" mass="53676">MNTFKYTFLLFILAISSSCEDFVEVDLPDHKVTRETVFNNDKIARSAMTGIYNQLFNTSFANGGNHSVTFLAGISSDNFKLTTNNEDMREFNQNNITALNNYNLELWAGAYNVIYMTNSLLEGLENSESISDENRKSLEGEAKFVRAFTYFYLTNLYNEVPLILGTDYRINATASQNKQADIIEKIIDDLLDALDLLDENYLENNRARPNKAAANALLAKVYLYVEDWEKAENYSDKLISQASLYELLGHEEVFLANSREAIWQISPIGWGSTLTHTREGSIFIYDPTMNTPVILSKDFMEIWETSPDLRYDKWIGEYTQEGVSSYYSYKYKIAFDFSGGEIEEYSMVMRLAEQYLIRAEARAQQNKLQGAIADLDMIKQRAGLPLLSVTQPSISQQALLKEILLERRKELFAEWGHRWFDLQRFDQASILNDKPNTVWQPEHRWFPIPENEILKNPKLNQNDAY</sequence>
<dbReference type="Pfam" id="PF07980">
    <property type="entry name" value="SusD_RagB"/>
    <property type="match status" value="1"/>
</dbReference>
<dbReference type="STRING" id="908615.SAMN05421540_10713"/>
<dbReference type="InterPro" id="IPR033985">
    <property type="entry name" value="SusD-like_N"/>
</dbReference>
<dbReference type="InterPro" id="IPR012944">
    <property type="entry name" value="SusD_RagB_dom"/>
</dbReference>
<evidence type="ECO:0000256" key="4">
    <source>
        <dbReference type="ARBA" id="ARBA00023136"/>
    </source>
</evidence>
<proteinExistence type="inferred from homology"/>
<dbReference type="Pfam" id="PF14322">
    <property type="entry name" value="SusD-like_3"/>
    <property type="match status" value="1"/>
</dbReference>
<evidence type="ECO:0000313" key="8">
    <source>
        <dbReference type="EMBL" id="SEA54405.1"/>
    </source>
</evidence>
<evidence type="ECO:0000313" key="9">
    <source>
        <dbReference type="Proteomes" id="UP000198820"/>
    </source>
</evidence>
<gene>
    <name evidence="8" type="ORF">SAMN05421540_10713</name>
</gene>
<organism evidence="8 9">
    <name type="scientific">Psychroflexus halocasei</name>
    <dbReference type="NCBI Taxonomy" id="908615"/>
    <lineage>
        <taxon>Bacteria</taxon>
        <taxon>Pseudomonadati</taxon>
        <taxon>Bacteroidota</taxon>
        <taxon>Flavobacteriia</taxon>
        <taxon>Flavobacteriales</taxon>
        <taxon>Flavobacteriaceae</taxon>
        <taxon>Psychroflexus</taxon>
    </lineage>
</organism>
<evidence type="ECO:0000256" key="3">
    <source>
        <dbReference type="ARBA" id="ARBA00022729"/>
    </source>
</evidence>
<evidence type="ECO:0000256" key="5">
    <source>
        <dbReference type="ARBA" id="ARBA00023237"/>
    </source>
</evidence>
<dbReference type="SUPFAM" id="SSF48452">
    <property type="entry name" value="TPR-like"/>
    <property type="match status" value="1"/>
</dbReference>
<keyword evidence="4" id="KW-0472">Membrane</keyword>
<dbReference type="AlphaFoldDB" id="A0A1H4C1S9"/>
<evidence type="ECO:0000259" key="6">
    <source>
        <dbReference type="Pfam" id="PF07980"/>
    </source>
</evidence>
<dbReference type="PROSITE" id="PS51257">
    <property type="entry name" value="PROKAR_LIPOPROTEIN"/>
    <property type="match status" value="1"/>
</dbReference>
<keyword evidence="9" id="KW-1185">Reference proteome</keyword>
<evidence type="ECO:0000259" key="7">
    <source>
        <dbReference type="Pfam" id="PF14322"/>
    </source>
</evidence>
<dbReference type="CDD" id="cd08977">
    <property type="entry name" value="SusD"/>
    <property type="match status" value="1"/>
</dbReference>
<keyword evidence="3" id="KW-0732">Signal</keyword>
<dbReference type="EMBL" id="FNQF01000007">
    <property type="protein sequence ID" value="SEA54405.1"/>
    <property type="molecule type" value="Genomic_DNA"/>
</dbReference>
<evidence type="ECO:0000256" key="2">
    <source>
        <dbReference type="ARBA" id="ARBA00006275"/>
    </source>
</evidence>
<feature type="domain" description="SusD-like N-terminal" evidence="7">
    <location>
        <begin position="38"/>
        <end position="223"/>
    </location>
</feature>
<comment type="subcellular location">
    <subcellularLocation>
        <location evidence="1">Cell outer membrane</location>
    </subcellularLocation>
</comment>
<dbReference type="GO" id="GO:0009279">
    <property type="term" value="C:cell outer membrane"/>
    <property type="evidence" value="ECO:0007669"/>
    <property type="project" value="UniProtKB-SubCell"/>
</dbReference>
<dbReference type="Gene3D" id="1.25.40.390">
    <property type="match status" value="1"/>
</dbReference>
<dbReference type="Proteomes" id="UP000198820">
    <property type="component" value="Unassembled WGS sequence"/>
</dbReference>
<accession>A0A1H4C1S9</accession>
<reference evidence="8 9" key="1">
    <citation type="submission" date="2016-10" db="EMBL/GenBank/DDBJ databases">
        <authorList>
            <person name="de Groot N.N."/>
        </authorList>
    </citation>
    <scope>NUCLEOTIDE SEQUENCE [LARGE SCALE GENOMIC DNA]</scope>
    <source>
        <strain evidence="8 9">DSM 23581</strain>
    </source>
</reference>
<protein>
    <submittedName>
        <fullName evidence="8">SusD family protein</fullName>
    </submittedName>
</protein>
<name>A0A1H4C1S9_9FLAO</name>